<keyword evidence="7" id="KW-0460">Magnesium</keyword>
<evidence type="ECO:0000313" key="12">
    <source>
        <dbReference type="Proteomes" id="UP001138709"/>
    </source>
</evidence>
<evidence type="ECO:0000259" key="9">
    <source>
        <dbReference type="Pfam" id="PF01743"/>
    </source>
</evidence>
<comment type="cofactor">
    <cofactor evidence="1">
        <name>Mg(2+)</name>
        <dbReference type="ChEBI" id="CHEBI:18420"/>
    </cofactor>
</comment>
<evidence type="ECO:0000256" key="4">
    <source>
        <dbReference type="ARBA" id="ARBA00022695"/>
    </source>
</evidence>
<keyword evidence="5" id="KW-0479">Metal-binding</keyword>
<dbReference type="SUPFAM" id="SSF81301">
    <property type="entry name" value="Nucleotidyltransferase"/>
    <property type="match status" value="1"/>
</dbReference>
<keyword evidence="6" id="KW-0547">Nucleotide-binding</keyword>
<dbReference type="GO" id="GO:0000049">
    <property type="term" value="F:tRNA binding"/>
    <property type="evidence" value="ECO:0007669"/>
    <property type="project" value="TreeGrafter"/>
</dbReference>
<keyword evidence="4" id="KW-0548">Nucleotidyltransferase</keyword>
<sequence>MSDTPAATIQRPAFLDAPAVAAVLASLPGARAVGGCVRDALAGRDSADVDIAAPFPPGEIAARLLAAGLKVFETGLAHGTVTAVKDRQPVEVTSLRRDVLTDGRHAVVEWTTDWREDAARRDFTINAMSLAPDGALFDYFSGLADLAAGKVRFVGNPDTRLAEDYLRALRFFRFQARYGTGEPDAAAVAAIRRAVPGLARLSAERVWMELKRILAVPDPVATLGLMAETGVLGAVLPEAGAPDVLLRLVAAGAPAEPLLRLAALLPEGVATAAVAQRLKVSAEERSWLEALRDVSAALIPGADDAAIRRALARADATRLGAPARLVLLRTWLAEAREVAPEADWPDLRKRIEAIVAEEGIPVFPLLGRDLIEEGIPPGPEMGRILTELRGWWLSDGCAATREDCLAELRRRLAQGGGGTALGG</sequence>
<evidence type="ECO:0000256" key="7">
    <source>
        <dbReference type="ARBA" id="ARBA00022842"/>
    </source>
</evidence>
<dbReference type="GO" id="GO:0046872">
    <property type="term" value="F:metal ion binding"/>
    <property type="evidence" value="ECO:0007669"/>
    <property type="project" value="UniProtKB-KW"/>
</dbReference>
<evidence type="ECO:0000256" key="6">
    <source>
        <dbReference type="ARBA" id="ARBA00022741"/>
    </source>
</evidence>
<evidence type="ECO:0000313" key="11">
    <source>
        <dbReference type="EMBL" id="MBR0681012.1"/>
    </source>
</evidence>
<comment type="similarity">
    <text evidence="8">Belongs to the tRNA nucleotidyltransferase/poly(A) polymerase family.</text>
</comment>
<protein>
    <submittedName>
        <fullName evidence="11">CCA tRNA nucleotidyltransferase</fullName>
    </submittedName>
</protein>
<dbReference type="InterPro" id="IPR032828">
    <property type="entry name" value="PolyA_RNA-bd"/>
</dbReference>
<dbReference type="RefSeq" id="WP_211846549.1">
    <property type="nucleotide sequence ID" value="NZ_JAAEDL010000009.1"/>
</dbReference>
<keyword evidence="8" id="KW-0694">RNA-binding</keyword>
<evidence type="ECO:0000256" key="3">
    <source>
        <dbReference type="ARBA" id="ARBA00022694"/>
    </source>
</evidence>
<dbReference type="InterPro" id="IPR043519">
    <property type="entry name" value="NT_sf"/>
</dbReference>
<dbReference type="SUPFAM" id="SSF81891">
    <property type="entry name" value="Poly A polymerase C-terminal region-like"/>
    <property type="match status" value="1"/>
</dbReference>
<feature type="domain" description="Poly A polymerase head" evidence="9">
    <location>
        <begin position="31"/>
        <end position="152"/>
    </location>
</feature>
<dbReference type="Proteomes" id="UP001138709">
    <property type="component" value="Unassembled WGS sequence"/>
</dbReference>
<keyword evidence="2 8" id="KW-0808">Transferase</keyword>
<dbReference type="InterPro" id="IPR002646">
    <property type="entry name" value="PolA_pol_head_dom"/>
</dbReference>
<dbReference type="Pfam" id="PF01743">
    <property type="entry name" value="PolyA_pol"/>
    <property type="match status" value="1"/>
</dbReference>
<dbReference type="CDD" id="cd05398">
    <property type="entry name" value="NT_ClassII-CCAase"/>
    <property type="match status" value="1"/>
</dbReference>
<accession>A0A9X9XBC6</accession>
<evidence type="ECO:0000256" key="8">
    <source>
        <dbReference type="RuleBase" id="RU003953"/>
    </source>
</evidence>
<reference evidence="11" key="2">
    <citation type="journal article" date="2021" name="Syst. Appl. Microbiol.">
        <title>Roseomonas hellenica sp. nov., isolated from roots of wild-growing Alkanna tinctoria.</title>
        <authorList>
            <person name="Rat A."/>
            <person name="Naranjo H.D."/>
            <person name="Lebbe L."/>
            <person name="Cnockaert M."/>
            <person name="Krigas N."/>
            <person name="Grigoriadou K."/>
            <person name="Maloupa E."/>
            <person name="Willems A."/>
        </authorList>
    </citation>
    <scope>NUCLEOTIDE SEQUENCE</scope>
    <source>
        <strain evidence="11">LMG 31228</strain>
    </source>
</reference>
<proteinExistence type="inferred from homology"/>
<evidence type="ECO:0000256" key="5">
    <source>
        <dbReference type="ARBA" id="ARBA00022723"/>
    </source>
</evidence>
<dbReference type="GO" id="GO:0008033">
    <property type="term" value="P:tRNA processing"/>
    <property type="evidence" value="ECO:0007669"/>
    <property type="project" value="UniProtKB-KW"/>
</dbReference>
<dbReference type="Pfam" id="PF12627">
    <property type="entry name" value="PolyA_pol_RNAbd"/>
    <property type="match status" value="1"/>
</dbReference>
<dbReference type="GO" id="GO:0000166">
    <property type="term" value="F:nucleotide binding"/>
    <property type="evidence" value="ECO:0007669"/>
    <property type="project" value="UniProtKB-KW"/>
</dbReference>
<keyword evidence="12" id="KW-1185">Reference proteome</keyword>
<dbReference type="Gene3D" id="1.10.3090.10">
    <property type="entry name" value="cca-adding enzyme, domain 2"/>
    <property type="match status" value="1"/>
</dbReference>
<dbReference type="EMBL" id="JAAEDL010000009">
    <property type="protein sequence ID" value="MBR0681012.1"/>
    <property type="molecule type" value="Genomic_DNA"/>
</dbReference>
<evidence type="ECO:0000256" key="1">
    <source>
        <dbReference type="ARBA" id="ARBA00001946"/>
    </source>
</evidence>
<evidence type="ECO:0000256" key="2">
    <source>
        <dbReference type="ARBA" id="ARBA00022679"/>
    </source>
</evidence>
<feature type="domain" description="tRNA nucleotidyltransferase/poly(A) polymerase RNA and SrmB- binding" evidence="10">
    <location>
        <begin position="187"/>
        <end position="239"/>
    </location>
</feature>
<reference evidence="11" key="1">
    <citation type="submission" date="2020-01" db="EMBL/GenBank/DDBJ databases">
        <authorList>
            <person name="Rat A."/>
        </authorList>
    </citation>
    <scope>NUCLEOTIDE SEQUENCE</scope>
    <source>
        <strain evidence="11">LMG 31228</strain>
    </source>
</reference>
<gene>
    <name evidence="11" type="ORF">GXW74_10980</name>
</gene>
<dbReference type="PANTHER" id="PTHR46173:SF1">
    <property type="entry name" value="CCA TRNA NUCLEOTIDYLTRANSFERASE 1, MITOCHONDRIAL"/>
    <property type="match status" value="1"/>
</dbReference>
<organism evidence="11 12">
    <name type="scientific">Neoroseomonas eburnea</name>
    <dbReference type="NCBI Taxonomy" id="1346889"/>
    <lineage>
        <taxon>Bacteria</taxon>
        <taxon>Pseudomonadati</taxon>
        <taxon>Pseudomonadota</taxon>
        <taxon>Alphaproteobacteria</taxon>
        <taxon>Acetobacterales</taxon>
        <taxon>Acetobacteraceae</taxon>
        <taxon>Neoroseomonas</taxon>
    </lineage>
</organism>
<comment type="caution">
    <text evidence="11">The sequence shown here is derived from an EMBL/GenBank/DDBJ whole genome shotgun (WGS) entry which is preliminary data.</text>
</comment>
<name>A0A9X9XBC6_9PROT</name>
<keyword evidence="3" id="KW-0819">tRNA processing</keyword>
<dbReference type="AlphaFoldDB" id="A0A9X9XBC6"/>
<dbReference type="PANTHER" id="PTHR46173">
    <property type="entry name" value="CCA TRNA NUCLEOTIDYLTRANSFERASE 1, MITOCHONDRIAL"/>
    <property type="match status" value="1"/>
</dbReference>
<dbReference type="GO" id="GO:0016779">
    <property type="term" value="F:nucleotidyltransferase activity"/>
    <property type="evidence" value="ECO:0007669"/>
    <property type="project" value="UniProtKB-KW"/>
</dbReference>
<dbReference type="InterPro" id="IPR050264">
    <property type="entry name" value="Bact_CCA-adding_enz_type3_sf"/>
</dbReference>
<evidence type="ECO:0000259" key="10">
    <source>
        <dbReference type="Pfam" id="PF12627"/>
    </source>
</evidence>
<dbReference type="Gene3D" id="3.30.460.10">
    <property type="entry name" value="Beta Polymerase, domain 2"/>
    <property type="match status" value="1"/>
</dbReference>